<sequence length="86" mass="9502">MIDAPTLHSLASTLTQIEIDVSMWRNLVWDWQKYFGKSTCVGSPASMRQDAELCGQHHHQSQASASGCLVYAAATPRCVMLCCRSN</sequence>
<evidence type="ECO:0000313" key="1">
    <source>
        <dbReference type="EMBL" id="SMP43888.1"/>
    </source>
</evidence>
<dbReference type="Proteomes" id="UP001158067">
    <property type="component" value="Unassembled WGS sequence"/>
</dbReference>
<dbReference type="EMBL" id="FXUG01000001">
    <property type="protein sequence ID" value="SMP43888.1"/>
    <property type="molecule type" value="Genomic_DNA"/>
</dbReference>
<protein>
    <submittedName>
        <fullName evidence="1">Uncharacterized protein</fullName>
    </submittedName>
</protein>
<comment type="caution">
    <text evidence="1">The sequence shown here is derived from an EMBL/GenBank/DDBJ whole genome shotgun (WGS) entry which is preliminary data.</text>
</comment>
<accession>A0ABY1PRV5</accession>
<gene>
    <name evidence="1" type="ORF">SAMN06265222_1011024</name>
</gene>
<evidence type="ECO:0000313" key="2">
    <source>
        <dbReference type="Proteomes" id="UP001158067"/>
    </source>
</evidence>
<reference evidence="1 2" key="1">
    <citation type="submission" date="2017-05" db="EMBL/GenBank/DDBJ databases">
        <authorList>
            <person name="Varghese N."/>
            <person name="Submissions S."/>
        </authorList>
    </citation>
    <scope>NUCLEOTIDE SEQUENCE [LARGE SCALE GENOMIC DNA]</scope>
    <source>
        <strain evidence="1 2">DSM 25457</strain>
    </source>
</reference>
<organism evidence="1 2">
    <name type="scientific">Neorhodopirellula lusitana</name>
    <dbReference type="NCBI Taxonomy" id="445327"/>
    <lineage>
        <taxon>Bacteria</taxon>
        <taxon>Pseudomonadati</taxon>
        <taxon>Planctomycetota</taxon>
        <taxon>Planctomycetia</taxon>
        <taxon>Pirellulales</taxon>
        <taxon>Pirellulaceae</taxon>
        <taxon>Neorhodopirellula</taxon>
    </lineage>
</organism>
<proteinExistence type="predicted"/>
<name>A0ABY1PRV5_9BACT</name>
<keyword evidence="2" id="KW-1185">Reference proteome</keyword>